<dbReference type="CDD" id="cd19357">
    <property type="entry name" value="TenA_E_At3g16990-like"/>
    <property type="match status" value="1"/>
</dbReference>
<dbReference type="Proteomes" id="UP001589890">
    <property type="component" value="Unassembled WGS sequence"/>
</dbReference>
<organism evidence="3 4">
    <name type="scientific">Kribbella deserti</name>
    <dbReference type="NCBI Taxonomy" id="1926257"/>
    <lineage>
        <taxon>Bacteria</taxon>
        <taxon>Bacillati</taxon>
        <taxon>Actinomycetota</taxon>
        <taxon>Actinomycetes</taxon>
        <taxon>Propionibacteriales</taxon>
        <taxon>Kribbellaceae</taxon>
        <taxon>Kribbella</taxon>
    </lineage>
</organism>
<dbReference type="PANTHER" id="PTHR43198">
    <property type="entry name" value="BIFUNCTIONAL TH2 PROTEIN"/>
    <property type="match status" value="1"/>
</dbReference>
<feature type="domain" description="Thiaminase-2/PQQC" evidence="2">
    <location>
        <begin position="31"/>
        <end position="216"/>
    </location>
</feature>
<accession>A0ABV6QR59</accession>
<dbReference type="InterPro" id="IPR004305">
    <property type="entry name" value="Thiaminase-2/PQQC"/>
</dbReference>
<evidence type="ECO:0000313" key="3">
    <source>
        <dbReference type="EMBL" id="MFC0627119.1"/>
    </source>
</evidence>
<evidence type="ECO:0000259" key="2">
    <source>
        <dbReference type="Pfam" id="PF03070"/>
    </source>
</evidence>
<sequence>MRRALPVVDGTWDNARVPETTSNALLTAQAGLWRQILAHPFVTKTSAGTLPAATFDRWLIEDHYFVRTFRVFLDELTQVAPSDEARAVLAGGLAALEPELALFEREAATRGLNLDVEPSPINLGYSSYLLASVRDGWPVGITVLYGVEKAYYDAWASVRDTTGAETPYAGFIANWSSPDFAAYVADLAGLVDQVEPTPAMHQAFGRVARFELAFWDLVHE</sequence>
<dbReference type="SUPFAM" id="SSF48613">
    <property type="entry name" value="Heme oxygenase-like"/>
    <property type="match status" value="1"/>
</dbReference>
<dbReference type="EMBL" id="JBHLTC010000030">
    <property type="protein sequence ID" value="MFC0627119.1"/>
    <property type="molecule type" value="Genomic_DNA"/>
</dbReference>
<keyword evidence="4" id="KW-1185">Reference proteome</keyword>
<dbReference type="Pfam" id="PF03070">
    <property type="entry name" value="TENA_THI-4"/>
    <property type="match status" value="1"/>
</dbReference>
<dbReference type="InterPro" id="IPR016084">
    <property type="entry name" value="Haem_Oase-like_multi-hlx"/>
</dbReference>
<evidence type="ECO:0000256" key="1">
    <source>
        <dbReference type="ARBA" id="ARBA00004948"/>
    </source>
</evidence>
<dbReference type="Gene3D" id="1.20.910.10">
    <property type="entry name" value="Heme oxygenase-like"/>
    <property type="match status" value="1"/>
</dbReference>
<evidence type="ECO:0000313" key="4">
    <source>
        <dbReference type="Proteomes" id="UP001589890"/>
    </source>
</evidence>
<name>A0ABV6QR59_9ACTN</name>
<dbReference type="InterPro" id="IPR050967">
    <property type="entry name" value="Thiamine_Salvage_TenA"/>
</dbReference>
<protein>
    <submittedName>
        <fullName evidence="3">Transcriptional regulator</fullName>
    </submittedName>
</protein>
<dbReference type="PANTHER" id="PTHR43198:SF5">
    <property type="entry name" value="BIFUNCTIONAL TENA-E PROTEIN"/>
    <property type="match status" value="1"/>
</dbReference>
<comment type="caution">
    <text evidence="3">The sequence shown here is derived from an EMBL/GenBank/DDBJ whole genome shotgun (WGS) entry which is preliminary data.</text>
</comment>
<comment type="pathway">
    <text evidence="1">Cofactor biosynthesis; thiamine diphosphate biosynthesis.</text>
</comment>
<gene>
    <name evidence="3" type="ORF">ACFFGN_23795</name>
</gene>
<reference evidence="3 4" key="1">
    <citation type="submission" date="2024-09" db="EMBL/GenBank/DDBJ databases">
        <authorList>
            <person name="Sun Q."/>
            <person name="Mori K."/>
        </authorList>
    </citation>
    <scope>NUCLEOTIDE SEQUENCE [LARGE SCALE GENOMIC DNA]</scope>
    <source>
        <strain evidence="3 4">CGMCC 1.15906</strain>
    </source>
</reference>
<dbReference type="RefSeq" id="WP_380051432.1">
    <property type="nucleotide sequence ID" value="NZ_JBHLTC010000030.1"/>
</dbReference>
<proteinExistence type="predicted"/>